<feature type="binding site" evidence="9">
    <location>
        <begin position="41"/>
        <end position="42"/>
    </location>
    <ligand>
        <name>substrate</name>
    </ligand>
</feature>
<evidence type="ECO:0000256" key="8">
    <source>
        <dbReference type="ARBA" id="ARBA00048141"/>
    </source>
</evidence>
<keyword evidence="4 9" id="KW-0808">Transferase</keyword>
<keyword evidence="7 9" id="KW-0067">ATP-binding</keyword>
<organism evidence="11 12">
    <name type="scientific">Liquorilactobacillus oeni DSM 19972</name>
    <dbReference type="NCBI Taxonomy" id="1423777"/>
    <lineage>
        <taxon>Bacteria</taxon>
        <taxon>Bacillati</taxon>
        <taxon>Bacillota</taxon>
        <taxon>Bacilli</taxon>
        <taxon>Lactobacillales</taxon>
        <taxon>Lactobacillaceae</taxon>
        <taxon>Liquorilactobacillus</taxon>
    </lineage>
</organism>
<dbReference type="GO" id="GO:0003991">
    <property type="term" value="F:acetylglutamate kinase activity"/>
    <property type="evidence" value="ECO:0007669"/>
    <property type="project" value="UniProtKB-UniRule"/>
</dbReference>
<evidence type="ECO:0000259" key="10">
    <source>
        <dbReference type="Pfam" id="PF00696"/>
    </source>
</evidence>
<keyword evidence="12" id="KW-1185">Reference proteome</keyword>
<dbReference type="Gene3D" id="3.40.1160.10">
    <property type="entry name" value="Acetylglutamate kinase-like"/>
    <property type="match status" value="1"/>
</dbReference>
<keyword evidence="2 9" id="KW-0055">Arginine biosynthesis</keyword>
<dbReference type="InterPro" id="IPR037528">
    <property type="entry name" value="ArgB"/>
</dbReference>
<dbReference type="SUPFAM" id="SSF53633">
    <property type="entry name" value="Carbamate kinase-like"/>
    <property type="match status" value="1"/>
</dbReference>
<dbReference type="EMBL" id="AZEH01000025">
    <property type="protein sequence ID" value="KRL05426.1"/>
    <property type="molecule type" value="Genomic_DNA"/>
</dbReference>
<dbReference type="STRING" id="1423777.FD46_GL000838"/>
<comment type="caution">
    <text evidence="11">The sequence shown here is derived from an EMBL/GenBank/DDBJ whole genome shotgun (WGS) entry which is preliminary data.</text>
</comment>
<evidence type="ECO:0000256" key="9">
    <source>
        <dbReference type="HAMAP-Rule" id="MF_00082"/>
    </source>
</evidence>
<feature type="domain" description="Aspartate/glutamate/uridylate kinase" evidence="10">
    <location>
        <begin position="3"/>
        <end position="233"/>
    </location>
</feature>
<dbReference type="OrthoDB" id="9803155at2"/>
<accession>A0A0R1MJH3</accession>
<keyword evidence="9" id="KW-0963">Cytoplasm</keyword>
<dbReference type="GO" id="GO:0042450">
    <property type="term" value="P:L-arginine biosynthetic process via ornithine"/>
    <property type="evidence" value="ECO:0007669"/>
    <property type="project" value="UniProtKB-UniRule"/>
</dbReference>
<feature type="site" description="Transition state stabilizer" evidence="9">
    <location>
        <position position="8"/>
    </location>
</feature>
<dbReference type="GO" id="GO:0005737">
    <property type="term" value="C:cytoplasm"/>
    <property type="evidence" value="ECO:0007669"/>
    <property type="project" value="UniProtKB-SubCell"/>
</dbReference>
<dbReference type="Pfam" id="PF00696">
    <property type="entry name" value="AA_kinase"/>
    <property type="match status" value="1"/>
</dbReference>
<gene>
    <name evidence="9" type="primary">argB</name>
    <name evidence="11" type="ORF">FD46_GL000838</name>
</gene>
<evidence type="ECO:0000256" key="7">
    <source>
        <dbReference type="ARBA" id="ARBA00022840"/>
    </source>
</evidence>
<keyword evidence="5 9" id="KW-0547">Nucleotide-binding</keyword>
<feature type="binding site" evidence="9">
    <location>
        <position position="63"/>
    </location>
    <ligand>
        <name>substrate</name>
    </ligand>
</feature>
<evidence type="ECO:0000313" key="12">
    <source>
        <dbReference type="Proteomes" id="UP000051686"/>
    </source>
</evidence>
<evidence type="ECO:0000256" key="6">
    <source>
        <dbReference type="ARBA" id="ARBA00022777"/>
    </source>
</evidence>
<dbReference type="PATRIC" id="fig|1423777.3.peg.861"/>
<comment type="subcellular location">
    <subcellularLocation>
        <location evidence="9">Cytoplasm</location>
    </subcellularLocation>
</comment>
<comment type="catalytic activity">
    <reaction evidence="8 9">
        <text>N-acetyl-L-glutamate + ATP = N-acetyl-L-glutamyl 5-phosphate + ADP</text>
        <dbReference type="Rhea" id="RHEA:14629"/>
        <dbReference type="ChEBI" id="CHEBI:30616"/>
        <dbReference type="ChEBI" id="CHEBI:44337"/>
        <dbReference type="ChEBI" id="CHEBI:57936"/>
        <dbReference type="ChEBI" id="CHEBI:456216"/>
        <dbReference type="EC" id="2.7.2.8"/>
    </reaction>
</comment>
<keyword evidence="6 9" id="KW-0418">Kinase</keyword>
<feature type="binding site" evidence="9">
    <location>
        <position position="155"/>
    </location>
    <ligand>
        <name>substrate</name>
    </ligand>
</feature>
<dbReference type="HAMAP" id="MF_00082">
    <property type="entry name" value="ArgB"/>
    <property type="match status" value="1"/>
</dbReference>
<dbReference type="PANTHER" id="PTHR23342:SF0">
    <property type="entry name" value="N-ACETYLGLUTAMATE SYNTHASE, MITOCHONDRIAL"/>
    <property type="match status" value="1"/>
</dbReference>
<comment type="similarity">
    <text evidence="9">Belongs to the acetylglutamate kinase family. ArgB subfamily.</text>
</comment>
<dbReference type="InterPro" id="IPR004662">
    <property type="entry name" value="AcgluKinase_fam"/>
</dbReference>
<dbReference type="PIRSF" id="PIRSF000728">
    <property type="entry name" value="NAGK"/>
    <property type="match status" value="1"/>
</dbReference>
<dbReference type="RefSeq" id="WP_057895771.1">
    <property type="nucleotide sequence ID" value="NZ_AZEH01000025.1"/>
</dbReference>
<dbReference type="InterPro" id="IPR001048">
    <property type="entry name" value="Asp/Glu/Uridylate_kinase"/>
</dbReference>
<dbReference type="Proteomes" id="UP000051686">
    <property type="component" value="Unassembled WGS sequence"/>
</dbReference>
<keyword evidence="3 9" id="KW-0028">Amino-acid biosynthesis</keyword>
<evidence type="ECO:0000256" key="5">
    <source>
        <dbReference type="ARBA" id="ARBA00022741"/>
    </source>
</evidence>
<dbReference type="UniPathway" id="UPA00068">
    <property type="reaction ID" value="UER00107"/>
</dbReference>
<dbReference type="GO" id="GO:0005524">
    <property type="term" value="F:ATP binding"/>
    <property type="evidence" value="ECO:0007669"/>
    <property type="project" value="UniProtKB-UniRule"/>
</dbReference>
<evidence type="ECO:0000313" key="11">
    <source>
        <dbReference type="EMBL" id="KRL05426.1"/>
    </source>
</evidence>
<dbReference type="NCBIfam" id="TIGR00761">
    <property type="entry name" value="argB"/>
    <property type="match status" value="1"/>
</dbReference>
<feature type="site" description="Transition state stabilizer" evidence="9">
    <location>
        <position position="214"/>
    </location>
</feature>
<evidence type="ECO:0000256" key="3">
    <source>
        <dbReference type="ARBA" id="ARBA00022605"/>
    </source>
</evidence>
<evidence type="ECO:0000256" key="2">
    <source>
        <dbReference type="ARBA" id="ARBA00022571"/>
    </source>
</evidence>
<proteinExistence type="inferred from homology"/>
<name>A0A0R1MJH3_9LACO</name>
<evidence type="ECO:0000256" key="1">
    <source>
        <dbReference type="ARBA" id="ARBA00004828"/>
    </source>
</evidence>
<dbReference type="PANTHER" id="PTHR23342">
    <property type="entry name" value="N-ACETYLGLUTAMATE SYNTHASE"/>
    <property type="match status" value="1"/>
</dbReference>
<sequence length="257" mass="28183">MENLIVIKVGGNTLNQLQPDFFRQLQSWLRQKKKILLLHGGGTKISELSQKLKLAVHKANGIRITDEKILEVTRLVLLGNTQPQLLQQLALHSLPALGLNAADQFLLQGDFLDKQRYGFVGKIKHVNFNLLEKILAKQIGVLAPLALTKSGQWLNVNGDSAAAEIAGLLKAEELYLLTDVPGVMSAGQVLPLLNQKKAADLQKTNVITTGMQPKILAAFHAIETGVSQVKITDHFYNSGTKIIQEGVNNNELTFSNL</sequence>
<dbReference type="CDD" id="cd04238">
    <property type="entry name" value="AAK_NAGK-like"/>
    <property type="match status" value="1"/>
</dbReference>
<dbReference type="AlphaFoldDB" id="A0A0R1MJH3"/>
<dbReference type="EC" id="2.7.2.8" evidence="9"/>
<comment type="pathway">
    <text evidence="1 9">Amino-acid biosynthesis; L-arginine biosynthesis; N(2)-acetyl-L-ornithine from L-glutamate: step 2/4.</text>
</comment>
<evidence type="ECO:0000256" key="4">
    <source>
        <dbReference type="ARBA" id="ARBA00022679"/>
    </source>
</evidence>
<reference evidence="11 12" key="1">
    <citation type="journal article" date="2015" name="Genome Announc.">
        <title>Expanding the biotechnology potential of lactobacilli through comparative genomics of 213 strains and associated genera.</title>
        <authorList>
            <person name="Sun Z."/>
            <person name="Harris H.M."/>
            <person name="McCann A."/>
            <person name="Guo C."/>
            <person name="Argimon S."/>
            <person name="Zhang W."/>
            <person name="Yang X."/>
            <person name="Jeffery I.B."/>
            <person name="Cooney J.C."/>
            <person name="Kagawa T.F."/>
            <person name="Liu W."/>
            <person name="Song Y."/>
            <person name="Salvetti E."/>
            <person name="Wrobel A."/>
            <person name="Rasinkangas P."/>
            <person name="Parkhill J."/>
            <person name="Rea M.C."/>
            <person name="O'Sullivan O."/>
            <person name="Ritari J."/>
            <person name="Douillard F.P."/>
            <person name="Paul Ross R."/>
            <person name="Yang R."/>
            <person name="Briner A.E."/>
            <person name="Felis G.E."/>
            <person name="de Vos W.M."/>
            <person name="Barrangou R."/>
            <person name="Klaenhammer T.R."/>
            <person name="Caufield P.W."/>
            <person name="Cui Y."/>
            <person name="Zhang H."/>
            <person name="O'Toole P.W."/>
        </authorList>
    </citation>
    <scope>NUCLEOTIDE SEQUENCE [LARGE SCALE GENOMIC DNA]</scope>
    <source>
        <strain evidence="11 12">DSM 19972</strain>
    </source>
</reference>
<protein>
    <recommendedName>
        <fullName evidence="9">Acetylglutamate kinase</fullName>
        <ecNumber evidence="9">2.7.2.8</ecNumber>
    </recommendedName>
    <alternativeName>
        <fullName evidence="9">N-acetyl-L-glutamate 5-phosphotransferase</fullName>
    </alternativeName>
    <alternativeName>
        <fullName evidence="9">NAG kinase</fullName>
        <shortName evidence="9">NAGK</shortName>
    </alternativeName>
</protein>
<dbReference type="InterPro" id="IPR036393">
    <property type="entry name" value="AceGlu_kinase-like_sf"/>
</dbReference>
<comment type="function">
    <text evidence="9">Catalyzes the ATP-dependent phosphorylation of N-acetyl-L-glutamate.</text>
</comment>